<evidence type="ECO:0000313" key="1">
    <source>
        <dbReference type="EMBL" id="KOF86373.1"/>
    </source>
</evidence>
<accession>A0A0L8HAN8</accession>
<protein>
    <submittedName>
        <fullName evidence="1">Uncharacterized protein</fullName>
    </submittedName>
</protein>
<dbReference type="EMBL" id="KQ418665">
    <property type="protein sequence ID" value="KOF86373.1"/>
    <property type="molecule type" value="Genomic_DNA"/>
</dbReference>
<proteinExistence type="predicted"/>
<reference evidence="1" key="1">
    <citation type="submission" date="2015-07" db="EMBL/GenBank/DDBJ databases">
        <title>MeaNS - Measles Nucleotide Surveillance Program.</title>
        <authorList>
            <person name="Tran T."/>
            <person name="Druce J."/>
        </authorList>
    </citation>
    <scope>NUCLEOTIDE SEQUENCE</scope>
    <source>
        <strain evidence="1">UCB-OBI-ISO-001</strain>
        <tissue evidence="1">Gonad</tissue>
    </source>
</reference>
<dbReference type="AlphaFoldDB" id="A0A0L8HAN8"/>
<sequence length="107" mass="12535">MCSVYDGGLKRNQMPDKNYMLYFWRLLKRNLGKLAIGYLKIDPICRYVFHENYFCETVPFRNSSFVQGGAQNYRIQHEVVRKHKGPQLCVPGQVISDDDSNELCLQK</sequence>
<gene>
    <name evidence="1" type="ORF">OCBIM_22018736mg</name>
</gene>
<organism evidence="1">
    <name type="scientific">Octopus bimaculoides</name>
    <name type="common">California two-spotted octopus</name>
    <dbReference type="NCBI Taxonomy" id="37653"/>
    <lineage>
        <taxon>Eukaryota</taxon>
        <taxon>Metazoa</taxon>
        <taxon>Spiralia</taxon>
        <taxon>Lophotrochozoa</taxon>
        <taxon>Mollusca</taxon>
        <taxon>Cephalopoda</taxon>
        <taxon>Coleoidea</taxon>
        <taxon>Octopodiformes</taxon>
        <taxon>Octopoda</taxon>
        <taxon>Incirrata</taxon>
        <taxon>Octopodidae</taxon>
        <taxon>Octopus</taxon>
    </lineage>
</organism>
<name>A0A0L8HAN8_OCTBM</name>